<dbReference type="RefSeq" id="WP_022383068.1">
    <property type="nucleotide sequence ID" value="NZ_AP019697.1"/>
</dbReference>
<dbReference type="GeneID" id="92716985"/>
<keyword evidence="1" id="KW-0732">Signal</keyword>
<proteinExistence type="predicted"/>
<organism evidence="2 3">
    <name type="scientific">Dialister hominis</name>
    <dbReference type="NCBI Taxonomy" id="2582419"/>
    <lineage>
        <taxon>Bacteria</taxon>
        <taxon>Bacillati</taxon>
        <taxon>Bacillota</taxon>
        <taxon>Negativicutes</taxon>
        <taxon>Veillonellales</taxon>
        <taxon>Veillonellaceae</taxon>
        <taxon>Dialister</taxon>
    </lineage>
</organism>
<dbReference type="Proteomes" id="UP000320585">
    <property type="component" value="Chromosome"/>
</dbReference>
<keyword evidence="3" id="KW-1185">Reference proteome</keyword>
<reference evidence="3" key="1">
    <citation type="submission" date="2019-05" db="EMBL/GenBank/DDBJ databases">
        <title>Complete genome sequencing of Dialister sp. strain 5BBH33.</title>
        <authorList>
            <person name="Sakamoto M."/>
            <person name="Murakami T."/>
            <person name="Mori H."/>
        </authorList>
    </citation>
    <scope>NUCLEOTIDE SEQUENCE [LARGE SCALE GENOMIC DNA]</scope>
    <source>
        <strain evidence="3">5BBH33</strain>
    </source>
</reference>
<evidence type="ECO:0000313" key="3">
    <source>
        <dbReference type="Proteomes" id="UP000320585"/>
    </source>
</evidence>
<evidence type="ECO:0000313" key="2">
    <source>
        <dbReference type="EMBL" id="BBK25836.1"/>
    </source>
</evidence>
<name>A0A8D5A3K6_9FIRM</name>
<evidence type="ECO:0000256" key="1">
    <source>
        <dbReference type="SAM" id="SignalP"/>
    </source>
</evidence>
<dbReference type="KEGG" id="dho:Dia5BBH33_17710"/>
<gene>
    <name evidence="2" type="ORF">Dia5BBH33_17710</name>
</gene>
<accession>A0A8D5A3K6</accession>
<dbReference type="EMBL" id="AP019697">
    <property type="protein sequence ID" value="BBK25836.1"/>
    <property type="molecule type" value="Genomic_DNA"/>
</dbReference>
<feature type="signal peptide" evidence="1">
    <location>
        <begin position="1"/>
        <end position="20"/>
    </location>
</feature>
<sequence>MKKIFLLLLTFFFIPFSAFAISLSELQSNPDKYFLIDKDLHTTSYIEPKTIYIKNFHNLTIDDQPIFFMIRIQGTAYLVNHETNMIVQYNQIFTYNCDKNVIPIIEKLHRHHSQQSDSDSRNLAYYDLEKSGGIKVNNSAGCYYHYDGSLIPSSSIHYPFPLPSSPNYKMADYYFYHAFIPLFQLTLPGEP</sequence>
<dbReference type="AlphaFoldDB" id="A0A8D5A3K6"/>
<protein>
    <submittedName>
        <fullName evidence="2">Uncharacterized protein</fullName>
    </submittedName>
</protein>
<feature type="chain" id="PRO_5034619203" evidence="1">
    <location>
        <begin position="21"/>
        <end position="191"/>
    </location>
</feature>